<evidence type="ECO:0000313" key="2">
    <source>
        <dbReference type="Proteomes" id="UP000077266"/>
    </source>
</evidence>
<keyword evidence="2" id="KW-1185">Reference proteome</keyword>
<dbReference type="Proteomes" id="UP000077266">
    <property type="component" value="Unassembled WGS sequence"/>
</dbReference>
<dbReference type="EMBL" id="KV426028">
    <property type="protein sequence ID" value="KZV91420.1"/>
    <property type="molecule type" value="Genomic_DNA"/>
</dbReference>
<reference evidence="1 2" key="1">
    <citation type="journal article" date="2016" name="Mol. Biol. Evol.">
        <title>Comparative Genomics of Early-Diverging Mushroom-Forming Fungi Provides Insights into the Origins of Lignocellulose Decay Capabilities.</title>
        <authorList>
            <person name="Nagy L.G."/>
            <person name="Riley R."/>
            <person name="Tritt A."/>
            <person name="Adam C."/>
            <person name="Daum C."/>
            <person name="Floudas D."/>
            <person name="Sun H."/>
            <person name="Yadav J.S."/>
            <person name="Pangilinan J."/>
            <person name="Larsson K.H."/>
            <person name="Matsuura K."/>
            <person name="Barry K."/>
            <person name="Labutti K."/>
            <person name="Kuo R."/>
            <person name="Ohm R.A."/>
            <person name="Bhattacharya S.S."/>
            <person name="Shirouzu T."/>
            <person name="Yoshinaga Y."/>
            <person name="Martin F.M."/>
            <person name="Grigoriev I.V."/>
            <person name="Hibbett D.S."/>
        </authorList>
    </citation>
    <scope>NUCLEOTIDE SEQUENCE [LARGE SCALE GENOMIC DNA]</scope>
    <source>
        <strain evidence="1 2">HHB12029</strain>
    </source>
</reference>
<name>A0A165H401_EXIGL</name>
<dbReference type="AlphaFoldDB" id="A0A165H401"/>
<sequence>MLKNYFACSSLLLEQRRSSRACVVAICTTRAFPAARGSLMNVLTVPRSFPRSACLSLVVEILAYCSRTTEPQTAYSSLSSTRPRAASFCRAHCSTRHDMSHPLLGTRILLYDSRTMHDPSLQFSTSTGCIAPISVSPLQSLRSRNTFASSPNAASFCTLQACFSCL</sequence>
<organism evidence="1 2">
    <name type="scientific">Exidia glandulosa HHB12029</name>
    <dbReference type="NCBI Taxonomy" id="1314781"/>
    <lineage>
        <taxon>Eukaryota</taxon>
        <taxon>Fungi</taxon>
        <taxon>Dikarya</taxon>
        <taxon>Basidiomycota</taxon>
        <taxon>Agaricomycotina</taxon>
        <taxon>Agaricomycetes</taxon>
        <taxon>Auriculariales</taxon>
        <taxon>Exidiaceae</taxon>
        <taxon>Exidia</taxon>
    </lineage>
</organism>
<dbReference type="InParanoid" id="A0A165H401"/>
<evidence type="ECO:0000313" key="1">
    <source>
        <dbReference type="EMBL" id="KZV91420.1"/>
    </source>
</evidence>
<protein>
    <submittedName>
        <fullName evidence="1">Uncharacterized protein</fullName>
    </submittedName>
</protein>
<gene>
    <name evidence="1" type="ORF">EXIGLDRAFT_97026</name>
</gene>
<accession>A0A165H401</accession>
<proteinExistence type="predicted"/>